<dbReference type="InterPro" id="IPR053829">
    <property type="entry name" value="XLF-like_CC"/>
</dbReference>
<dbReference type="EMBL" id="NRDI02000005">
    <property type="protein sequence ID" value="KAI1516468.1"/>
    <property type="molecule type" value="Genomic_DNA"/>
</dbReference>
<evidence type="ECO:0000313" key="13">
    <source>
        <dbReference type="Proteomes" id="UP000245464"/>
    </source>
</evidence>
<feature type="compositionally biased region" description="Basic and acidic residues" evidence="8">
    <location>
        <begin position="483"/>
        <end position="519"/>
    </location>
</feature>
<evidence type="ECO:0000313" key="11">
    <source>
        <dbReference type="EMBL" id="KAF7573188.1"/>
    </source>
</evidence>
<dbReference type="Pfam" id="PF21928">
    <property type="entry name" value="XLF_CC"/>
    <property type="match status" value="1"/>
</dbReference>
<dbReference type="OrthoDB" id="2155935at2759"/>
<evidence type="ECO:0000259" key="10">
    <source>
        <dbReference type="Pfam" id="PF21928"/>
    </source>
</evidence>
<comment type="subcellular location">
    <subcellularLocation>
        <location evidence="1">Nucleus</location>
    </subcellularLocation>
</comment>
<keyword evidence="4" id="KW-0234">DNA repair</keyword>
<sequence length="530" mass="58848">MSCWRVLKLSDEPGDKQVPQLLIKPAFHSDSYILHLTDLSNIWSEESDLDGIVNRASQEQSPIEVSKQDTAQLSILLHNIKKSLVNDDDAVCQMTRIDGNGITLHTSICLPEPLDRLTWKFYLKKRPSTVLENELILPLLVSSHIQHERINRLITTINSKDNAITRLADHFDSNNMDFAAAFPSIGGTKSGKRMIKREQAAKHIPALQSFREDAWRQETEQLRDSDVTTLGLFQEALAHSTPDVPIQLKSGDREQDWWTAVPTHLSSKTAAKRRTMSPPPIKPNDVVAGSSDEETEDEFENHEHFNTHTIATKPAEIPVPTPSSSPNGAQSTSEDSTEDEDDLDVPPMNGSQSQGRALQTSPGRKPSPKHSPLHKATDPPAAKTKVNTFRIGGKSKALIEPPPSATIVTGTDTHPDDLLPTRESVPPCSPPTQTITTLKKARKPFKIGGKGKDIDRETSQSAFRARQTQSPTVEPPSFPPLHEAVREPTPIKEVIEETPEEKAERRRAELKRKNGEAAKKLAQAKKKKRF</sequence>
<feature type="domain" description="XLF-like coiled-coil region" evidence="10">
    <location>
        <begin position="127"/>
        <end position="178"/>
    </location>
</feature>
<keyword evidence="2" id="KW-0227">DNA damage</keyword>
<evidence type="ECO:0000256" key="4">
    <source>
        <dbReference type="ARBA" id="ARBA00023204"/>
    </source>
</evidence>
<dbReference type="InterPro" id="IPR038051">
    <property type="entry name" value="XRCC4-like_N_sf"/>
</dbReference>
<evidence type="ECO:0000256" key="3">
    <source>
        <dbReference type="ARBA" id="ARBA00023125"/>
    </source>
</evidence>
<proteinExistence type="inferred from homology"/>
<gene>
    <name evidence="12" type="ORF">Ptr86124_005005</name>
    <name evidence="11" type="ORF">PtrM4_080930</name>
</gene>
<dbReference type="InterPro" id="IPR015381">
    <property type="entry name" value="XLF-like_N"/>
</dbReference>
<dbReference type="AlphaFoldDB" id="A0A2W1EAC4"/>
<dbReference type="GO" id="GO:0045027">
    <property type="term" value="F:DNA end binding"/>
    <property type="evidence" value="ECO:0007669"/>
    <property type="project" value="TreeGrafter"/>
</dbReference>
<feature type="compositionally biased region" description="Polar residues" evidence="8">
    <location>
        <begin position="459"/>
        <end position="472"/>
    </location>
</feature>
<dbReference type="GO" id="GO:0006303">
    <property type="term" value="P:double-strand break repair via nonhomologous end joining"/>
    <property type="evidence" value="ECO:0007669"/>
    <property type="project" value="TreeGrafter"/>
</dbReference>
<evidence type="ECO:0000256" key="7">
    <source>
        <dbReference type="ARBA" id="ARBA00044529"/>
    </source>
</evidence>
<dbReference type="InterPro" id="IPR052287">
    <property type="entry name" value="NHEJ_factor"/>
</dbReference>
<reference evidence="11 13" key="1">
    <citation type="journal article" date="2018" name="BMC Genomics">
        <title>Comparative genomics of the wheat fungal pathogen Pyrenophora tritici-repentis reveals chromosomal variations and genome plasticity.</title>
        <authorList>
            <person name="Moolhuijzen P."/>
            <person name="See P.T."/>
            <person name="Hane J.K."/>
            <person name="Shi G."/>
            <person name="Liu Z."/>
            <person name="Oliver R.P."/>
            <person name="Moffat C.S."/>
        </authorList>
    </citation>
    <scope>NUCLEOTIDE SEQUENCE [LARGE SCALE GENOMIC DNA]</scope>
    <source>
        <strain evidence="11">M4</strain>
    </source>
</reference>
<name>A0A2W1EAC4_9PLEO</name>
<feature type="region of interest" description="Disordered" evidence="8">
    <location>
        <begin position="265"/>
        <end position="530"/>
    </location>
</feature>
<evidence type="ECO:0000256" key="5">
    <source>
        <dbReference type="ARBA" id="ARBA00023242"/>
    </source>
</evidence>
<dbReference type="PANTHER" id="PTHR32235">
    <property type="entry name" value="NON-HOMOLOGOUS END-JOINING FACTOR 1"/>
    <property type="match status" value="1"/>
</dbReference>
<dbReference type="EMBL" id="NQIK02000003">
    <property type="protein sequence ID" value="KAF7573188.1"/>
    <property type="molecule type" value="Genomic_DNA"/>
</dbReference>
<evidence type="ECO:0000256" key="8">
    <source>
        <dbReference type="SAM" id="MobiDB-lite"/>
    </source>
</evidence>
<feature type="compositionally biased region" description="Acidic residues" evidence="8">
    <location>
        <begin position="335"/>
        <end position="344"/>
    </location>
</feature>
<evidence type="ECO:0000256" key="6">
    <source>
        <dbReference type="ARBA" id="ARBA00025747"/>
    </source>
</evidence>
<dbReference type="OMA" id="IKGVAPF"/>
<evidence type="ECO:0000313" key="12">
    <source>
        <dbReference type="EMBL" id="KAI1516468.1"/>
    </source>
</evidence>
<dbReference type="GO" id="GO:0032807">
    <property type="term" value="C:DNA ligase IV complex"/>
    <property type="evidence" value="ECO:0007669"/>
    <property type="project" value="TreeGrafter"/>
</dbReference>
<dbReference type="Pfam" id="PF09302">
    <property type="entry name" value="XLF"/>
    <property type="match status" value="1"/>
</dbReference>
<dbReference type="PANTHER" id="PTHR32235:SF1">
    <property type="entry name" value="NON-HOMOLOGOUS END-JOINING FACTOR 1"/>
    <property type="match status" value="1"/>
</dbReference>
<evidence type="ECO:0000313" key="14">
    <source>
        <dbReference type="Proteomes" id="UP000249757"/>
    </source>
</evidence>
<evidence type="ECO:0000256" key="1">
    <source>
        <dbReference type="ARBA" id="ARBA00004123"/>
    </source>
</evidence>
<keyword evidence="3" id="KW-0238">DNA-binding</keyword>
<dbReference type="Gene3D" id="2.170.210.10">
    <property type="entry name" value="DNA double-strand break repair and VJ recombination XRCC4, N-terminal"/>
    <property type="match status" value="1"/>
</dbReference>
<reference evidence="12" key="2">
    <citation type="submission" date="2021-05" db="EMBL/GenBank/DDBJ databases">
        <authorList>
            <person name="Moolhuijzen P.M."/>
            <person name="Moffat C.S."/>
        </authorList>
    </citation>
    <scope>NUCLEOTIDE SEQUENCE</scope>
    <source>
        <strain evidence="12">86-124</strain>
    </source>
</reference>
<evidence type="ECO:0000259" key="9">
    <source>
        <dbReference type="Pfam" id="PF09302"/>
    </source>
</evidence>
<protein>
    <recommendedName>
        <fullName evidence="7">Non-homologous end-joining factor 1</fullName>
    </recommendedName>
</protein>
<dbReference type="Proteomes" id="UP000249757">
    <property type="component" value="Unassembled WGS sequence"/>
</dbReference>
<reference evidence="12" key="3">
    <citation type="journal article" date="2022" name="bioRxiv">
        <title>A global pangenome for the wheat fungal pathogen Pyrenophora tritici-repentis and prediction of effector protein structural homology.</title>
        <authorList>
            <person name="Moolhuijzen P."/>
            <person name="See P.T."/>
            <person name="Shi G."/>
            <person name="Powell H.R."/>
            <person name="Cockram J."/>
            <person name="Jorgensen L.N."/>
            <person name="Benslimane H."/>
            <person name="Strelkov S.E."/>
            <person name="Turner J."/>
            <person name="Liu Z."/>
            <person name="Moffat C.S."/>
        </authorList>
    </citation>
    <scope>NUCLEOTIDE SEQUENCE</scope>
    <source>
        <strain evidence="12">86-124</strain>
    </source>
</reference>
<feature type="domain" description="XLF-like N-terminal" evidence="9">
    <location>
        <begin position="4"/>
        <end position="125"/>
    </location>
</feature>
<keyword evidence="5" id="KW-0539">Nucleus</keyword>
<accession>A0A2W1EAC4</accession>
<comment type="caution">
    <text evidence="11">The sequence shown here is derived from an EMBL/GenBank/DDBJ whole genome shotgun (WGS) entry which is preliminary data.</text>
</comment>
<keyword evidence="14" id="KW-1185">Reference proteome</keyword>
<dbReference type="Proteomes" id="UP000245464">
    <property type="component" value="Chromosome 3"/>
</dbReference>
<feature type="compositionally biased region" description="Acidic residues" evidence="8">
    <location>
        <begin position="291"/>
        <end position="300"/>
    </location>
</feature>
<evidence type="ECO:0000256" key="2">
    <source>
        <dbReference type="ARBA" id="ARBA00022763"/>
    </source>
</evidence>
<dbReference type="CDD" id="cd22285">
    <property type="entry name" value="HD_XLF_N"/>
    <property type="match status" value="1"/>
</dbReference>
<organism evidence="11 13">
    <name type="scientific">Pyrenophora tritici-repentis</name>
    <dbReference type="NCBI Taxonomy" id="45151"/>
    <lineage>
        <taxon>Eukaryota</taxon>
        <taxon>Fungi</taxon>
        <taxon>Dikarya</taxon>
        <taxon>Ascomycota</taxon>
        <taxon>Pezizomycotina</taxon>
        <taxon>Dothideomycetes</taxon>
        <taxon>Pleosporomycetidae</taxon>
        <taxon>Pleosporales</taxon>
        <taxon>Pleosporineae</taxon>
        <taxon>Pleosporaceae</taxon>
        <taxon>Pyrenophora</taxon>
    </lineage>
</organism>
<comment type="similarity">
    <text evidence="6">Belongs to the XRCC4-XLF family. XLF subfamily.</text>
</comment>
<reference evidence="14" key="4">
    <citation type="journal article" date="2022" name="Microb. Genom.">
        <title>A global pangenome for the wheat fungal pathogen Pyrenophora tritici-repentis and prediction of effector protein structural homology.</title>
        <authorList>
            <person name="Moolhuijzen P.M."/>
            <person name="See P.T."/>
            <person name="Shi G."/>
            <person name="Powell H.R."/>
            <person name="Cockram J."/>
            <person name="Jorgensen L.N."/>
            <person name="Benslimane H."/>
            <person name="Strelkov S.E."/>
            <person name="Turner J."/>
            <person name="Liu Z."/>
            <person name="Moffat C.S."/>
        </authorList>
    </citation>
    <scope>NUCLEOTIDE SEQUENCE [LARGE SCALE GENOMIC DNA]</scope>
</reference>
<feature type="compositionally biased region" description="Polar residues" evidence="8">
    <location>
        <begin position="349"/>
        <end position="362"/>
    </location>
</feature>